<dbReference type="SUPFAM" id="SSF51905">
    <property type="entry name" value="FAD/NAD(P)-binding domain"/>
    <property type="match status" value="1"/>
</dbReference>
<evidence type="ECO:0000256" key="2">
    <source>
        <dbReference type="ARBA" id="ARBA00022630"/>
    </source>
</evidence>
<evidence type="ECO:0000313" key="7">
    <source>
        <dbReference type="EMBL" id="TEB33283.1"/>
    </source>
</evidence>
<sequence length="617" mass="67988">MKESYVDVLIIGAGPAGMMAGLALAKAGVNVRIVDQKPERLYTGQADGIQPRTIEVFQTYGLAERLLREGNQMHIAAFYNPRPDGAGVELTERVPDITAPTARYPFEVTLHQGAIEAIMSDPMEAAGVHVERPIVPMSIEVSRNPHDIQDPKAYAVKVVLKRLDIQNGKDDLEAVNAMFVIGADGAHSWVRKAIGIELEGSQTDSVWGVVDLVLDTDFPDSRAKAVVNSMNGTMINIPRENDKNRLYIQLEGRYQLEKLADGRVDVKGSKAVVDPDRVFAIAQEIIKPFRLEKKSEFEWSTIYTVGQRVASAYSAHERIFIVGDACHTHSPKAGQGMNASMADSHNLSWKLVHVLRGWAKPSMLATYELERRKYAQDLIAFDRVWARVITGKPITPENLDGVSPEELRNIFQTFGVFSSGIGIQYLPSSITNVRYQILASNLSIGQRLTPQIFMGAADRRPVNIQDAFPADTRFGILFLAGGLKGAGLAAFAFKLETLLSGYGSTSRSSIQDLFNVMTVASGELRNYIQDIPTFLRSHWSKVLLDGMDTQTRGGDAYANYGISVTEGAVVVVRPDGHVGTMAPVDNYGIQHLESYFGAFLVPRRRDIRAESPVRVRL</sequence>
<dbReference type="InterPro" id="IPR038220">
    <property type="entry name" value="PHOX_C_sf"/>
</dbReference>
<evidence type="ECO:0000259" key="6">
    <source>
        <dbReference type="Pfam" id="PF07976"/>
    </source>
</evidence>
<keyword evidence="4" id="KW-0560">Oxidoreductase</keyword>
<protein>
    <recommendedName>
        <fullName evidence="9">Phenol 2-monooxygenase</fullName>
    </recommendedName>
</protein>
<dbReference type="InterPro" id="IPR050641">
    <property type="entry name" value="RIFMO-like"/>
</dbReference>
<dbReference type="OrthoDB" id="1716816at2759"/>
<dbReference type="InterPro" id="IPR036188">
    <property type="entry name" value="FAD/NAD-bd_sf"/>
</dbReference>
<dbReference type="PRINTS" id="PR00420">
    <property type="entry name" value="RNGMNOXGNASE"/>
</dbReference>
<evidence type="ECO:0000256" key="1">
    <source>
        <dbReference type="ARBA" id="ARBA00007801"/>
    </source>
</evidence>
<dbReference type="Proteomes" id="UP000298030">
    <property type="component" value="Unassembled WGS sequence"/>
</dbReference>
<feature type="domain" description="Phenol hydroxylase-like C-terminal dimerisation" evidence="6">
    <location>
        <begin position="423"/>
        <end position="603"/>
    </location>
</feature>
<evidence type="ECO:0008006" key="9">
    <source>
        <dbReference type="Google" id="ProtNLM"/>
    </source>
</evidence>
<dbReference type="InterPro" id="IPR036249">
    <property type="entry name" value="Thioredoxin-like_sf"/>
</dbReference>
<keyword evidence="3" id="KW-0274">FAD</keyword>
<name>A0A4Y7TGI0_COPMI</name>
<dbReference type="Pfam" id="PF01494">
    <property type="entry name" value="FAD_binding_3"/>
    <property type="match status" value="1"/>
</dbReference>
<evidence type="ECO:0000256" key="4">
    <source>
        <dbReference type="ARBA" id="ARBA00023002"/>
    </source>
</evidence>
<dbReference type="Gene3D" id="3.50.50.60">
    <property type="entry name" value="FAD/NAD(P)-binding domain"/>
    <property type="match status" value="1"/>
</dbReference>
<dbReference type="Pfam" id="PF07976">
    <property type="entry name" value="Phe_hydrox_dim"/>
    <property type="match status" value="1"/>
</dbReference>
<dbReference type="SUPFAM" id="SSF52833">
    <property type="entry name" value="Thioredoxin-like"/>
    <property type="match status" value="1"/>
</dbReference>
<organism evidence="7 8">
    <name type="scientific">Coprinellus micaceus</name>
    <name type="common">Glistening ink-cap mushroom</name>
    <name type="synonym">Coprinus micaceus</name>
    <dbReference type="NCBI Taxonomy" id="71717"/>
    <lineage>
        <taxon>Eukaryota</taxon>
        <taxon>Fungi</taxon>
        <taxon>Dikarya</taxon>
        <taxon>Basidiomycota</taxon>
        <taxon>Agaricomycotina</taxon>
        <taxon>Agaricomycetes</taxon>
        <taxon>Agaricomycetidae</taxon>
        <taxon>Agaricales</taxon>
        <taxon>Agaricineae</taxon>
        <taxon>Psathyrellaceae</taxon>
        <taxon>Coprinellus</taxon>
    </lineage>
</organism>
<accession>A0A4Y7TGI0</accession>
<dbReference type="EMBL" id="QPFP01000013">
    <property type="protein sequence ID" value="TEB33283.1"/>
    <property type="molecule type" value="Genomic_DNA"/>
</dbReference>
<keyword evidence="8" id="KW-1185">Reference proteome</keyword>
<dbReference type="Gene3D" id="3.40.30.20">
    <property type="match status" value="1"/>
</dbReference>
<proteinExistence type="inferred from homology"/>
<evidence type="ECO:0000256" key="3">
    <source>
        <dbReference type="ARBA" id="ARBA00022827"/>
    </source>
</evidence>
<gene>
    <name evidence="7" type="ORF">FA13DRAFT_1627350</name>
</gene>
<dbReference type="PANTHER" id="PTHR43004:SF20">
    <property type="entry name" value="2-MONOOXYGENASE, PUTATIVE (AFU_ORTHOLOGUE AFUA_1G13660)-RELATED"/>
    <property type="match status" value="1"/>
</dbReference>
<dbReference type="PANTHER" id="PTHR43004">
    <property type="entry name" value="TRK SYSTEM POTASSIUM UPTAKE PROTEIN"/>
    <property type="match status" value="1"/>
</dbReference>
<dbReference type="STRING" id="71717.A0A4Y7TGI0"/>
<reference evidence="7 8" key="1">
    <citation type="journal article" date="2019" name="Nat. Ecol. Evol.">
        <title>Megaphylogeny resolves global patterns of mushroom evolution.</title>
        <authorList>
            <person name="Varga T."/>
            <person name="Krizsan K."/>
            <person name="Foldi C."/>
            <person name="Dima B."/>
            <person name="Sanchez-Garcia M."/>
            <person name="Sanchez-Ramirez S."/>
            <person name="Szollosi G.J."/>
            <person name="Szarkandi J.G."/>
            <person name="Papp V."/>
            <person name="Albert L."/>
            <person name="Andreopoulos W."/>
            <person name="Angelini C."/>
            <person name="Antonin V."/>
            <person name="Barry K.W."/>
            <person name="Bougher N.L."/>
            <person name="Buchanan P."/>
            <person name="Buyck B."/>
            <person name="Bense V."/>
            <person name="Catcheside P."/>
            <person name="Chovatia M."/>
            <person name="Cooper J."/>
            <person name="Damon W."/>
            <person name="Desjardin D."/>
            <person name="Finy P."/>
            <person name="Geml J."/>
            <person name="Haridas S."/>
            <person name="Hughes K."/>
            <person name="Justo A."/>
            <person name="Karasinski D."/>
            <person name="Kautmanova I."/>
            <person name="Kiss B."/>
            <person name="Kocsube S."/>
            <person name="Kotiranta H."/>
            <person name="LaButti K.M."/>
            <person name="Lechner B.E."/>
            <person name="Liimatainen K."/>
            <person name="Lipzen A."/>
            <person name="Lukacs Z."/>
            <person name="Mihaltcheva S."/>
            <person name="Morgado L.N."/>
            <person name="Niskanen T."/>
            <person name="Noordeloos M.E."/>
            <person name="Ohm R.A."/>
            <person name="Ortiz-Santana B."/>
            <person name="Ovrebo C."/>
            <person name="Racz N."/>
            <person name="Riley R."/>
            <person name="Savchenko A."/>
            <person name="Shiryaev A."/>
            <person name="Soop K."/>
            <person name="Spirin V."/>
            <person name="Szebenyi C."/>
            <person name="Tomsovsky M."/>
            <person name="Tulloss R.E."/>
            <person name="Uehling J."/>
            <person name="Grigoriev I.V."/>
            <person name="Vagvolgyi C."/>
            <person name="Papp T."/>
            <person name="Martin F.M."/>
            <person name="Miettinen O."/>
            <person name="Hibbett D.S."/>
            <person name="Nagy L.G."/>
        </authorList>
    </citation>
    <scope>NUCLEOTIDE SEQUENCE [LARGE SCALE GENOMIC DNA]</scope>
    <source>
        <strain evidence="7 8">FP101781</strain>
    </source>
</reference>
<feature type="domain" description="FAD-binding" evidence="5">
    <location>
        <begin position="6"/>
        <end position="381"/>
    </location>
</feature>
<dbReference type="InterPro" id="IPR002938">
    <property type="entry name" value="FAD-bd"/>
</dbReference>
<dbReference type="AlphaFoldDB" id="A0A4Y7TGI0"/>
<keyword evidence="2" id="KW-0285">Flavoprotein</keyword>
<dbReference type="GO" id="GO:0016709">
    <property type="term" value="F:oxidoreductase activity, acting on paired donors, with incorporation or reduction of molecular oxygen, NAD(P)H as one donor, and incorporation of one atom of oxygen"/>
    <property type="evidence" value="ECO:0007669"/>
    <property type="project" value="UniProtKB-ARBA"/>
</dbReference>
<evidence type="ECO:0000259" key="5">
    <source>
        <dbReference type="Pfam" id="PF01494"/>
    </source>
</evidence>
<comment type="caution">
    <text evidence="7">The sequence shown here is derived from an EMBL/GenBank/DDBJ whole genome shotgun (WGS) entry which is preliminary data.</text>
</comment>
<dbReference type="InterPro" id="IPR012941">
    <property type="entry name" value="Phe_hydrox_C_dim_dom"/>
</dbReference>
<dbReference type="GO" id="GO:0071949">
    <property type="term" value="F:FAD binding"/>
    <property type="evidence" value="ECO:0007669"/>
    <property type="project" value="InterPro"/>
</dbReference>
<dbReference type="SUPFAM" id="SSF54373">
    <property type="entry name" value="FAD-linked reductases, C-terminal domain"/>
    <property type="match status" value="1"/>
</dbReference>
<evidence type="ECO:0000313" key="8">
    <source>
        <dbReference type="Proteomes" id="UP000298030"/>
    </source>
</evidence>
<dbReference type="Gene3D" id="3.30.9.10">
    <property type="entry name" value="D-Amino Acid Oxidase, subunit A, domain 2"/>
    <property type="match status" value="1"/>
</dbReference>
<comment type="similarity">
    <text evidence="1">Belongs to the PheA/TfdB FAD monooxygenase family.</text>
</comment>